<dbReference type="PRINTS" id="PR00173">
    <property type="entry name" value="EDTRNSPORT"/>
</dbReference>
<evidence type="ECO:0000256" key="4">
    <source>
        <dbReference type="ARBA" id="ARBA00022989"/>
    </source>
</evidence>
<feature type="transmembrane region" description="Helical" evidence="6">
    <location>
        <begin position="196"/>
        <end position="216"/>
    </location>
</feature>
<feature type="transmembrane region" description="Helical" evidence="6">
    <location>
        <begin position="7"/>
        <end position="25"/>
    </location>
</feature>
<feature type="transmembrane region" description="Helical" evidence="6">
    <location>
        <begin position="277"/>
        <end position="300"/>
    </location>
</feature>
<name>A0A226C0N2_9FIRM</name>
<evidence type="ECO:0000256" key="1">
    <source>
        <dbReference type="ARBA" id="ARBA00004141"/>
    </source>
</evidence>
<dbReference type="SUPFAM" id="SSF118215">
    <property type="entry name" value="Proton glutamate symport protein"/>
    <property type="match status" value="1"/>
</dbReference>
<dbReference type="InterPro" id="IPR036458">
    <property type="entry name" value="Na:dicarbo_symporter_sf"/>
</dbReference>
<dbReference type="EMBL" id="NIQC01000002">
    <property type="protein sequence ID" value="OWZ84731.1"/>
    <property type="molecule type" value="Genomic_DNA"/>
</dbReference>
<dbReference type="GO" id="GO:0005886">
    <property type="term" value="C:plasma membrane"/>
    <property type="evidence" value="ECO:0007669"/>
    <property type="project" value="TreeGrafter"/>
</dbReference>
<comment type="caution">
    <text evidence="7">The sequence shown here is derived from an EMBL/GenBank/DDBJ whole genome shotgun (WGS) entry which is preliminary data.</text>
</comment>
<evidence type="ECO:0000313" key="7">
    <source>
        <dbReference type="EMBL" id="OWZ84731.1"/>
    </source>
</evidence>
<dbReference type="AlphaFoldDB" id="A0A226C0N2"/>
<feature type="transmembrane region" description="Helical" evidence="6">
    <location>
        <begin position="237"/>
        <end position="257"/>
    </location>
</feature>
<evidence type="ECO:0000313" key="8">
    <source>
        <dbReference type="Proteomes" id="UP000214588"/>
    </source>
</evidence>
<feature type="transmembrane region" description="Helical" evidence="6">
    <location>
        <begin position="75"/>
        <end position="100"/>
    </location>
</feature>
<dbReference type="GO" id="GO:0005295">
    <property type="term" value="F:neutral L-amino acid:sodium symporter activity"/>
    <property type="evidence" value="ECO:0007669"/>
    <property type="project" value="TreeGrafter"/>
</dbReference>
<organism evidence="7 8">
    <name type="scientific">Natranaerobius trueperi</name>
    <dbReference type="NCBI Taxonomy" id="759412"/>
    <lineage>
        <taxon>Bacteria</taxon>
        <taxon>Bacillati</taxon>
        <taxon>Bacillota</taxon>
        <taxon>Clostridia</taxon>
        <taxon>Natranaerobiales</taxon>
        <taxon>Natranaerobiaceae</taxon>
        <taxon>Natranaerobius</taxon>
    </lineage>
</organism>
<reference evidence="7 8" key="1">
    <citation type="submission" date="2017-06" db="EMBL/GenBank/DDBJ databases">
        <title>Draft Genome Sequence of Natranaerobius trueperi halophilic, alkalithermophilic bacteria from soda lakes.</title>
        <authorList>
            <person name="Zhao B."/>
        </authorList>
    </citation>
    <scope>NUCLEOTIDE SEQUENCE [LARGE SCALE GENOMIC DNA]</scope>
    <source>
        <strain evidence="7 8">DSM 18760</strain>
    </source>
</reference>
<keyword evidence="3 6" id="KW-0812">Transmembrane</keyword>
<sequence>MKNFGLIPRLVVAIILGTLTGFFLPDWVGNTLFTLSSIFGELLDYVVPLIILAFIIPGIAELAERPGKMLGAAAGLAYISTVVAGIIAFFVAVLIIPSLAPDIIQVEEDAGLSTFIDLEIPVAMEIMTALVTAFIFGIGVNYIKNVKGNKTIYNLVLEFREIVRLFIEKVIIPFLPLFIAGIFADMAAEGTVFETLGLFAPLFLLVIGLQIVFLILQFTVANRLMPENRIFQSLKKMIPAYTTAIGTVSSAATMPITLKSAKSLKVPEKVADFVVPLGATIHLSGSTIAITISAVTVHVLHIGTPEFFSFLPFILMLGVVMIGAPGVPGGAVMAAMGLLSSMLGFGETEQALMIAIYMGQDPFGTACNITGDGANTIIISSLTKNKDN</sequence>
<dbReference type="PANTHER" id="PTHR42865:SF8">
    <property type="entry name" value="SERINE_THREONINE TRANSPORTER SSTT"/>
    <property type="match status" value="1"/>
</dbReference>
<proteinExistence type="predicted"/>
<dbReference type="Proteomes" id="UP000214588">
    <property type="component" value="Unassembled WGS sequence"/>
</dbReference>
<keyword evidence="5 6" id="KW-0472">Membrane</keyword>
<dbReference type="Pfam" id="PF00375">
    <property type="entry name" value="SDF"/>
    <property type="match status" value="1"/>
</dbReference>
<evidence type="ECO:0000256" key="5">
    <source>
        <dbReference type="ARBA" id="ARBA00023136"/>
    </source>
</evidence>
<accession>A0A226C0N2</accession>
<feature type="transmembrane region" description="Helical" evidence="6">
    <location>
        <begin position="45"/>
        <end position="63"/>
    </location>
</feature>
<dbReference type="PANTHER" id="PTHR42865">
    <property type="entry name" value="PROTON/GLUTAMATE-ASPARTATE SYMPORTER"/>
    <property type="match status" value="1"/>
</dbReference>
<keyword evidence="8" id="KW-1185">Reference proteome</keyword>
<evidence type="ECO:0000256" key="2">
    <source>
        <dbReference type="ARBA" id="ARBA00022448"/>
    </source>
</evidence>
<gene>
    <name evidence="7" type="ORF">CDO51_01545</name>
</gene>
<dbReference type="InterPro" id="IPR001991">
    <property type="entry name" value="Na-dicarboxylate_symporter"/>
</dbReference>
<dbReference type="GO" id="GO:0032329">
    <property type="term" value="P:serine transport"/>
    <property type="evidence" value="ECO:0007669"/>
    <property type="project" value="TreeGrafter"/>
</dbReference>
<dbReference type="OrthoDB" id="9768885at2"/>
<protein>
    <submittedName>
        <fullName evidence="7">Sodium:proton antiporter</fullName>
    </submittedName>
</protein>
<keyword evidence="4 6" id="KW-1133">Transmembrane helix</keyword>
<feature type="transmembrane region" description="Helical" evidence="6">
    <location>
        <begin position="163"/>
        <end position="184"/>
    </location>
</feature>
<feature type="transmembrane region" description="Helical" evidence="6">
    <location>
        <begin position="120"/>
        <end position="143"/>
    </location>
</feature>
<feature type="transmembrane region" description="Helical" evidence="6">
    <location>
        <begin position="307"/>
        <end position="324"/>
    </location>
</feature>
<comment type="subcellular location">
    <subcellularLocation>
        <location evidence="1">Membrane</location>
        <topology evidence="1">Multi-pass membrane protein</topology>
    </subcellularLocation>
</comment>
<dbReference type="Gene3D" id="1.10.3860.10">
    <property type="entry name" value="Sodium:dicarboxylate symporter"/>
    <property type="match status" value="1"/>
</dbReference>
<keyword evidence="2" id="KW-0813">Transport</keyword>
<evidence type="ECO:0000256" key="6">
    <source>
        <dbReference type="SAM" id="Phobius"/>
    </source>
</evidence>
<evidence type="ECO:0000256" key="3">
    <source>
        <dbReference type="ARBA" id="ARBA00022692"/>
    </source>
</evidence>
<dbReference type="RefSeq" id="WP_089022535.1">
    <property type="nucleotide sequence ID" value="NZ_NIQC01000002.1"/>
</dbReference>